<dbReference type="GO" id="GO:0006801">
    <property type="term" value="P:superoxide metabolic process"/>
    <property type="evidence" value="ECO:0007669"/>
    <property type="project" value="InterPro"/>
</dbReference>
<evidence type="ECO:0000313" key="4">
    <source>
        <dbReference type="Proteomes" id="UP000323046"/>
    </source>
</evidence>
<keyword evidence="2" id="KW-0732">Signal</keyword>
<gene>
    <name evidence="3" type="ORF">DEJ47_10990</name>
</gene>
<dbReference type="InterPro" id="IPR036423">
    <property type="entry name" value="SOD-like_Cu/Zn_dom_sf"/>
</dbReference>
<comment type="similarity">
    <text evidence="1">Belongs to the Cu-Zn superoxide dismutase family.</text>
</comment>
<accession>A0A5P2BA67</accession>
<dbReference type="Proteomes" id="UP000323046">
    <property type="component" value="Chromosome"/>
</dbReference>
<dbReference type="Gene3D" id="2.60.40.200">
    <property type="entry name" value="Superoxide dismutase, copper/zinc binding domain"/>
    <property type="match status" value="1"/>
</dbReference>
<feature type="signal peptide" evidence="2">
    <location>
        <begin position="1"/>
        <end position="29"/>
    </location>
</feature>
<sequence>MWVRAMVTATVARARVVTGAVAVAAVVLAASGGPVGAAHAAAGSAWVRAEAWFAPPAAFIPSPAVTYDTALVPAASWIEVVQRGVEGGDTAVMLRVKGMKAGHAYGVHVHQKPCAANPEAAGGHYQHRVDPVQPSEDPAYVNPENEVWLDFTAGTDGSGKATARHGWGFRPGEAASVVLHDEPGGAGDRAACFTVPFAALPEAQESDGAWGV</sequence>
<evidence type="ECO:0000313" key="3">
    <source>
        <dbReference type="EMBL" id="QES26927.1"/>
    </source>
</evidence>
<dbReference type="EMBL" id="CP029193">
    <property type="protein sequence ID" value="QES26927.1"/>
    <property type="molecule type" value="Genomic_DNA"/>
</dbReference>
<organism evidence="3 4">
    <name type="scientific">Streptomyces venezuelae</name>
    <dbReference type="NCBI Taxonomy" id="54571"/>
    <lineage>
        <taxon>Bacteria</taxon>
        <taxon>Bacillati</taxon>
        <taxon>Actinomycetota</taxon>
        <taxon>Actinomycetes</taxon>
        <taxon>Kitasatosporales</taxon>
        <taxon>Streptomycetaceae</taxon>
        <taxon>Streptomyces</taxon>
    </lineage>
</organism>
<dbReference type="SUPFAM" id="SSF49329">
    <property type="entry name" value="Cu,Zn superoxide dismutase-like"/>
    <property type="match status" value="1"/>
</dbReference>
<proteinExistence type="inferred from homology"/>
<dbReference type="GO" id="GO:0046872">
    <property type="term" value="F:metal ion binding"/>
    <property type="evidence" value="ECO:0007669"/>
    <property type="project" value="InterPro"/>
</dbReference>
<dbReference type="OrthoDB" id="3297424at2"/>
<evidence type="ECO:0000256" key="1">
    <source>
        <dbReference type="ARBA" id="ARBA00010457"/>
    </source>
</evidence>
<name>A0A5P2BA67_STRVZ</name>
<reference evidence="3 4" key="1">
    <citation type="submission" date="2018-05" db="EMBL/GenBank/DDBJ databases">
        <title>Streptomyces venezuelae.</title>
        <authorList>
            <person name="Kim W."/>
            <person name="Lee N."/>
            <person name="Cho B.-K."/>
        </authorList>
    </citation>
    <scope>NUCLEOTIDE SEQUENCE [LARGE SCALE GENOMIC DNA]</scope>
    <source>
        <strain evidence="3 4">ATCC 14583</strain>
    </source>
</reference>
<keyword evidence="4" id="KW-1185">Reference proteome</keyword>
<evidence type="ECO:0000256" key="2">
    <source>
        <dbReference type="SAM" id="SignalP"/>
    </source>
</evidence>
<protein>
    <submittedName>
        <fullName evidence="3">Superoxide dismutase</fullName>
    </submittedName>
</protein>
<feature type="chain" id="PRO_5038467174" evidence="2">
    <location>
        <begin position="30"/>
        <end position="212"/>
    </location>
</feature>
<dbReference type="AlphaFoldDB" id="A0A5P2BA67"/>